<name>A0A1G5VVE6_9BACT</name>
<dbReference type="PROSITE" id="PS51257">
    <property type="entry name" value="PROKAR_LIPOPROTEIN"/>
    <property type="match status" value="1"/>
</dbReference>
<feature type="chain" id="PRO_5011643177" evidence="1">
    <location>
        <begin position="28"/>
        <end position="178"/>
    </location>
</feature>
<accession>A0A1G5VVE6</accession>
<dbReference type="InterPro" id="IPR029058">
    <property type="entry name" value="AB_hydrolase_fold"/>
</dbReference>
<keyword evidence="2" id="KW-0378">Hydrolase</keyword>
<gene>
    <name evidence="2" type="ORF">SAMN03080617_00690</name>
</gene>
<sequence length="178" mass="20048">MKTPLKNILIAGPLFLAVLLFSACSDAPEINDSLLDGNVIFDPSLYSPEDYLASAKFPNPSAEDLDKHILIASHGYSASTFEWQEFVDWSADADYRVSTLLLDGHGRSYEDFKASKWEDWRAAIIREFELLENLGYTKISFVGSSTSGALLLELMETGYFDNHVKPKNIFFVDPIRRI</sequence>
<dbReference type="STRING" id="279824.SAMN03080617_00690"/>
<evidence type="ECO:0000313" key="2">
    <source>
        <dbReference type="EMBL" id="SDA48995.1"/>
    </source>
</evidence>
<dbReference type="EMBL" id="FMXE01000004">
    <property type="protein sequence ID" value="SDA48995.1"/>
    <property type="molecule type" value="Genomic_DNA"/>
</dbReference>
<dbReference type="Proteomes" id="UP000198756">
    <property type="component" value="Unassembled WGS sequence"/>
</dbReference>
<evidence type="ECO:0000256" key="1">
    <source>
        <dbReference type="SAM" id="SignalP"/>
    </source>
</evidence>
<feature type="signal peptide" evidence="1">
    <location>
        <begin position="1"/>
        <end position="27"/>
    </location>
</feature>
<evidence type="ECO:0000313" key="3">
    <source>
        <dbReference type="Proteomes" id="UP000198756"/>
    </source>
</evidence>
<organism evidence="2 3">
    <name type="scientific">Algoriphagus alkaliphilus</name>
    <dbReference type="NCBI Taxonomy" id="279824"/>
    <lineage>
        <taxon>Bacteria</taxon>
        <taxon>Pseudomonadati</taxon>
        <taxon>Bacteroidota</taxon>
        <taxon>Cytophagia</taxon>
        <taxon>Cytophagales</taxon>
        <taxon>Cyclobacteriaceae</taxon>
        <taxon>Algoriphagus</taxon>
    </lineage>
</organism>
<reference evidence="3" key="1">
    <citation type="submission" date="2016-10" db="EMBL/GenBank/DDBJ databases">
        <authorList>
            <person name="Varghese N."/>
            <person name="Submissions S."/>
        </authorList>
    </citation>
    <scope>NUCLEOTIDE SEQUENCE [LARGE SCALE GENOMIC DNA]</scope>
    <source>
        <strain evidence="3">DSM 22703</strain>
    </source>
</reference>
<dbReference type="SUPFAM" id="SSF53474">
    <property type="entry name" value="alpha/beta-Hydrolases"/>
    <property type="match status" value="1"/>
</dbReference>
<keyword evidence="1" id="KW-0732">Signal</keyword>
<proteinExistence type="predicted"/>
<dbReference type="Gene3D" id="3.40.50.1820">
    <property type="entry name" value="alpha/beta hydrolase"/>
    <property type="match status" value="1"/>
</dbReference>
<dbReference type="GO" id="GO:0016787">
    <property type="term" value="F:hydrolase activity"/>
    <property type="evidence" value="ECO:0007669"/>
    <property type="project" value="UniProtKB-KW"/>
</dbReference>
<protein>
    <submittedName>
        <fullName evidence="2">Alpha/beta hydrolase family</fullName>
    </submittedName>
</protein>
<dbReference type="RefSeq" id="WP_175454166.1">
    <property type="nucleotide sequence ID" value="NZ_FMXE01000004.1"/>
</dbReference>
<dbReference type="AlphaFoldDB" id="A0A1G5VVE6"/>
<keyword evidence="3" id="KW-1185">Reference proteome</keyword>